<dbReference type="RefSeq" id="XP_022456838.1">
    <property type="nucleotide sequence ID" value="XM_022605362.1"/>
</dbReference>
<proteinExistence type="predicted"/>
<dbReference type="GO" id="GO:1900445">
    <property type="term" value="P:positive regulation of filamentous growth of a population of unicellular organisms in response to biotic stimulus"/>
    <property type="evidence" value="ECO:0007669"/>
    <property type="project" value="UniProtKB-ARBA"/>
</dbReference>
<keyword evidence="1 3" id="KW-0597">Phosphoprotein</keyword>
<dbReference type="FunFam" id="3.40.50.2300:FF:000146">
    <property type="entry name" value="Putative two-component response regulator SSK1p"/>
    <property type="match status" value="1"/>
</dbReference>
<gene>
    <name evidence="6" type="ORF">KUCA_T00000790001</name>
</gene>
<feature type="compositionally biased region" description="Polar residues" evidence="4">
    <location>
        <begin position="250"/>
        <end position="281"/>
    </location>
</feature>
<feature type="region of interest" description="Disordered" evidence="4">
    <location>
        <begin position="211"/>
        <end position="347"/>
    </location>
</feature>
<reference evidence="6" key="2">
    <citation type="submission" date="2014-02" db="EMBL/GenBank/DDBJ databases">
        <title>Complete DNA sequence of /Kuraishia capsulata/ illustrates novel genomic features among budding yeasts (/Saccharomycotina/).</title>
        <authorList>
            <person name="Morales L."/>
            <person name="Noel B."/>
            <person name="Porcel B."/>
            <person name="Marcet-Houben M."/>
            <person name="Hullo M-F."/>
            <person name="Sacerdot C."/>
            <person name="Tekaia F."/>
            <person name="Leh-Louis V."/>
            <person name="Despons L."/>
            <person name="Khanna V."/>
            <person name="Aury J-M."/>
            <person name="Barbe V."/>
            <person name="Couloux A."/>
            <person name="Labadie K."/>
            <person name="Pelletier E."/>
            <person name="Souciet J-L."/>
            <person name="Boekhout T."/>
            <person name="Gabaldon T."/>
            <person name="Wincker P."/>
            <person name="Dujon B."/>
        </authorList>
    </citation>
    <scope>NUCLEOTIDE SEQUENCE</scope>
    <source>
        <strain evidence="6">CBS 1993</strain>
    </source>
</reference>
<dbReference type="GO" id="GO:0036180">
    <property type="term" value="P:filamentous growth of a population of unicellular organisms in response to biotic stimulus"/>
    <property type="evidence" value="ECO:0007669"/>
    <property type="project" value="UniProtKB-ARBA"/>
</dbReference>
<feature type="compositionally biased region" description="Low complexity" evidence="4">
    <location>
        <begin position="294"/>
        <end position="303"/>
    </location>
</feature>
<organism evidence="6 7">
    <name type="scientific">Kuraishia capsulata CBS 1993</name>
    <dbReference type="NCBI Taxonomy" id="1382522"/>
    <lineage>
        <taxon>Eukaryota</taxon>
        <taxon>Fungi</taxon>
        <taxon>Dikarya</taxon>
        <taxon>Ascomycota</taxon>
        <taxon>Saccharomycotina</taxon>
        <taxon>Pichiomycetes</taxon>
        <taxon>Pichiales</taxon>
        <taxon>Pichiaceae</taxon>
        <taxon>Kuraishia</taxon>
    </lineage>
</organism>
<evidence type="ECO:0000259" key="5">
    <source>
        <dbReference type="PROSITE" id="PS50110"/>
    </source>
</evidence>
<name>W6MGU2_9ASCO</name>
<dbReference type="Pfam" id="PF00072">
    <property type="entry name" value="Response_reg"/>
    <property type="match status" value="1"/>
</dbReference>
<dbReference type="InterPro" id="IPR001789">
    <property type="entry name" value="Sig_transdc_resp-reg_receiver"/>
</dbReference>
<dbReference type="STRING" id="1382522.W6MGU2"/>
<evidence type="ECO:0000256" key="1">
    <source>
        <dbReference type="ARBA" id="ARBA00022553"/>
    </source>
</evidence>
<dbReference type="GeneID" id="34518226"/>
<dbReference type="GO" id="GO:0006950">
    <property type="term" value="P:response to stress"/>
    <property type="evidence" value="ECO:0007669"/>
    <property type="project" value="UniProtKB-ARBA"/>
</dbReference>
<dbReference type="InterPro" id="IPR011006">
    <property type="entry name" value="CheY-like_superfamily"/>
</dbReference>
<dbReference type="CDD" id="cd17546">
    <property type="entry name" value="REC_hyHK_CKI1_RcsC-like"/>
    <property type="match status" value="1"/>
</dbReference>
<feature type="modified residue" description="4-aspartylphosphate" evidence="3">
    <location>
        <position position="472"/>
    </location>
</feature>
<keyword evidence="2" id="KW-0902">Two-component regulatory system</keyword>
<dbReference type="PANTHER" id="PTHR45339">
    <property type="entry name" value="HYBRID SIGNAL TRANSDUCTION HISTIDINE KINASE J"/>
    <property type="match status" value="1"/>
</dbReference>
<evidence type="ECO:0000256" key="3">
    <source>
        <dbReference type="PROSITE-ProRule" id="PRU00169"/>
    </source>
</evidence>
<feature type="compositionally biased region" description="Basic and acidic residues" evidence="4">
    <location>
        <begin position="319"/>
        <end position="333"/>
    </location>
</feature>
<evidence type="ECO:0000313" key="7">
    <source>
        <dbReference type="Proteomes" id="UP000019384"/>
    </source>
</evidence>
<dbReference type="PROSITE" id="PS50110">
    <property type="entry name" value="RESPONSE_REGULATORY"/>
    <property type="match status" value="1"/>
</dbReference>
<sequence>MIGARNNSIHHIPPPLPSRPDGILPTALANNNVSNYGLPKKRVWVKRPTGTATTLVVSSTDIVDDLKSMVINKFPNSLGRYYDPADLVLKLELPSTFSLNSNSHFQNRSSSPSSHVMMGKMNRLKENLKSGIETKGPVSPIPISASRSTLLKSASAHDLQRVNTDNLVERQASRGSISPAPVILTLEPDVLVWKILDHYFPQGMQMGDSFIIESPYHPSGERPGAVGNQSEQLGSGQTIPTILSIPNDGQRGSLSGDSVSVTSGSFPTDQRALSPNSNSHPTPGKRQGIHRKTQSTPQSPSSTAILLVPKSKGGATPVENEKARRHSSAEDLKGPVSRDMAAPINKPNDANVLLKRLPGISEGAESVKEISADVAPPSALTDATTLSAAKAAAKAKPKPPKKKIGAGPVKRKTALEKVLPHINVLVVEDNKINQKIMAKYLNVCKVNYKLASTGREAIEMWREGGFHLVFMDIQLPVMSGIEVTQEIRRLEKLNSIGVFANSSIETEHKTIESKDKLELSIFRSPVIIVALTASTSQMDRENALAAGCNDFLTKPVQLNWLRNKITEWGCMQALIDFDHFRNDN</sequence>
<dbReference type="SUPFAM" id="SSF52172">
    <property type="entry name" value="CheY-like"/>
    <property type="match status" value="1"/>
</dbReference>
<dbReference type="GO" id="GO:0000156">
    <property type="term" value="F:phosphorelay response regulator activity"/>
    <property type="evidence" value="ECO:0007669"/>
    <property type="project" value="UniProtKB-ARBA"/>
</dbReference>
<dbReference type="SMART" id="SM00448">
    <property type="entry name" value="REC"/>
    <property type="match status" value="1"/>
</dbReference>
<dbReference type="PANTHER" id="PTHR45339:SF1">
    <property type="entry name" value="HYBRID SIGNAL TRANSDUCTION HISTIDINE KINASE J"/>
    <property type="match status" value="1"/>
</dbReference>
<reference evidence="6" key="1">
    <citation type="submission" date="2013-12" db="EMBL/GenBank/DDBJ databases">
        <authorList>
            <person name="Genoscope - CEA"/>
        </authorList>
    </citation>
    <scope>NUCLEOTIDE SEQUENCE</scope>
    <source>
        <strain evidence="6">CBS 1993</strain>
    </source>
</reference>
<accession>W6MGU2</accession>
<dbReference type="AlphaFoldDB" id="W6MGU2"/>
<dbReference type="Proteomes" id="UP000019384">
    <property type="component" value="Unassembled WGS sequence"/>
</dbReference>
<evidence type="ECO:0000256" key="2">
    <source>
        <dbReference type="ARBA" id="ARBA00023012"/>
    </source>
</evidence>
<keyword evidence="7" id="KW-1185">Reference proteome</keyword>
<dbReference type="EMBL" id="HG793125">
    <property type="protein sequence ID" value="CDK24823.1"/>
    <property type="molecule type" value="Genomic_DNA"/>
</dbReference>
<evidence type="ECO:0000313" key="6">
    <source>
        <dbReference type="EMBL" id="CDK24823.1"/>
    </source>
</evidence>
<dbReference type="Gene3D" id="3.40.50.2300">
    <property type="match status" value="1"/>
</dbReference>
<dbReference type="OrthoDB" id="21225at2759"/>
<protein>
    <recommendedName>
        <fullName evidence="5">Response regulatory domain-containing protein</fullName>
    </recommendedName>
</protein>
<feature type="compositionally biased region" description="Polar residues" evidence="4">
    <location>
        <begin position="227"/>
        <end position="241"/>
    </location>
</feature>
<dbReference type="HOGENOM" id="CLU_008307_4_0_1"/>
<feature type="domain" description="Response regulatory" evidence="5">
    <location>
        <begin position="423"/>
        <end position="569"/>
    </location>
</feature>
<feature type="region of interest" description="Disordered" evidence="4">
    <location>
        <begin position="1"/>
        <end position="20"/>
    </location>
</feature>
<evidence type="ECO:0000256" key="4">
    <source>
        <dbReference type="SAM" id="MobiDB-lite"/>
    </source>
</evidence>